<sequence length="346" mass="36561">MRLKHRSATIALVAGAMLVPTTASAIPGGEEGGGEETGSGYSVEVRLSGDGAPGGGGDGYTIHVPPVCWWEPIAVMPGVDITDPEEIREYFEEEIRPWLRGHAAAGYFAWPSYEVFEDAIRRAGAGEEITFYQIEGADKEAKMACSPQINHYDGEDIPVAYWPFATGEQPDPVVDPEDLAEAARDEMVIEAPEIDRNPQGAGALGGATLVGFDTWFWVTNPEESIGGADGERRIRAEVVGGTVWAEVTAQTDGLTVASPAGRADCEPALAIKAWSPGSSDAEGCTVSFTRASVQYPDGYPVSASVEWAATWEGVTQDGEQVGGDLAGRSESVVVNVPVAESQATVR</sequence>
<gene>
    <name evidence="3" type="ORF">G1H11_07445</name>
</gene>
<evidence type="ECO:0000313" key="4">
    <source>
        <dbReference type="Proteomes" id="UP000469185"/>
    </source>
</evidence>
<evidence type="ECO:0000256" key="1">
    <source>
        <dbReference type="SAM" id="MobiDB-lite"/>
    </source>
</evidence>
<proteinExistence type="predicted"/>
<feature type="chain" id="PRO_5027120420" evidence="2">
    <location>
        <begin position="26"/>
        <end position="346"/>
    </location>
</feature>
<feature type="region of interest" description="Disordered" evidence="1">
    <location>
        <begin position="24"/>
        <end position="48"/>
    </location>
</feature>
<organism evidence="3 4">
    <name type="scientific">Phytoactinopolyspora alkaliphila</name>
    <dbReference type="NCBI Taxonomy" id="1783498"/>
    <lineage>
        <taxon>Bacteria</taxon>
        <taxon>Bacillati</taxon>
        <taxon>Actinomycetota</taxon>
        <taxon>Actinomycetes</taxon>
        <taxon>Jiangellales</taxon>
        <taxon>Jiangellaceae</taxon>
        <taxon>Phytoactinopolyspora</taxon>
    </lineage>
</organism>
<name>A0A6N9YJM0_9ACTN</name>
<dbReference type="AlphaFoldDB" id="A0A6N9YJM0"/>
<evidence type="ECO:0000313" key="3">
    <source>
        <dbReference type="EMBL" id="NED95147.1"/>
    </source>
</evidence>
<accession>A0A6N9YJM0</accession>
<dbReference type="RefSeq" id="WP_163817571.1">
    <property type="nucleotide sequence ID" value="NZ_JAAGOB010000003.1"/>
</dbReference>
<dbReference type="EMBL" id="JAAGOB010000003">
    <property type="protein sequence ID" value="NED95147.1"/>
    <property type="molecule type" value="Genomic_DNA"/>
</dbReference>
<reference evidence="3 4" key="1">
    <citation type="submission" date="2020-02" db="EMBL/GenBank/DDBJ databases">
        <authorList>
            <person name="Li X.-J."/>
            <person name="Feng X.-M."/>
        </authorList>
    </citation>
    <scope>NUCLEOTIDE SEQUENCE [LARGE SCALE GENOMIC DNA]</scope>
    <source>
        <strain evidence="3 4">CGMCC 4.7225</strain>
    </source>
</reference>
<evidence type="ECO:0000256" key="2">
    <source>
        <dbReference type="SAM" id="SignalP"/>
    </source>
</evidence>
<dbReference type="Proteomes" id="UP000469185">
    <property type="component" value="Unassembled WGS sequence"/>
</dbReference>
<keyword evidence="4" id="KW-1185">Reference proteome</keyword>
<feature type="signal peptide" evidence="2">
    <location>
        <begin position="1"/>
        <end position="25"/>
    </location>
</feature>
<keyword evidence="2" id="KW-0732">Signal</keyword>
<protein>
    <submittedName>
        <fullName evidence="3">Uncharacterized protein</fullName>
    </submittedName>
</protein>
<comment type="caution">
    <text evidence="3">The sequence shown here is derived from an EMBL/GenBank/DDBJ whole genome shotgun (WGS) entry which is preliminary data.</text>
</comment>